<dbReference type="Pfam" id="PF01250">
    <property type="entry name" value="Ribosomal_S6"/>
    <property type="match status" value="1"/>
</dbReference>
<dbReference type="CDD" id="cd15465">
    <property type="entry name" value="bS6_mito"/>
    <property type="match status" value="1"/>
</dbReference>
<evidence type="ECO:0000313" key="8">
    <source>
        <dbReference type="EMBL" id="CAI5772603.1"/>
    </source>
</evidence>
<protein>
    <recommendedName>
        <fullName evidence="6">Small ribosomal subunit protein bS6m</fullName>
    </recommendedName>
    <alternativeName>
        <fullName evidence="7">28S ribosomal protein S6, mitochondrial</fullName>
    </alternativeName>
</protein>
<dbReference type="Gene3D" id="3.30.70.60">
    <property type="match status" value="1"/>
</dbReference>
<organism evidence="8 9">
    <name type="scientific">Podarcis lilfordi</name>
    <name type="common">Lilford's wall lizard</name>
    <dbReference type="NCBI Taxonomy" id="74358"/>
    <lineage>
        <taxon>Eukaryota</taxon>
        <taxon>Metazoa</taxon>
        <taxon>Chordata</taxon>
        <taxon>Craniata</taxon>
        <taxon>Vertebrata</taxon>
        <taxon>Euteleostomi</taxon>
        <taxon>Lepidosauria</taxon>
        <taxon>Squamata</taxon>
        <taxon>Bifurcata</taxon>
        <taxon>Unidentata</taxon>
        <taxon>Episquamata</taxon>
        <taxon>Laterata</taxon>
        <taxon>Lacertibaenia</taxon>
        <taxon>Lacertidae</taxon>
        <taxon>Podarcis</taxon>
    </lineage>
</organism>
<evidence type="ECO:0000256" key="6">
    <source>
        <dbReference type="ARBA" id="ARBA00035170"/>
    </source>
</evidence>
<dbReference type="GO" id="GO:0005763">
    <property type="term" value="C:mitochondrial small ribosomal subunit"/>
    <property type="evidence" value="ECO:0007669"/>
    <property type="project" value="UniProtKB-ARBA"/>
</dbReference>
<proteinExistence type="inferred from homology"/>
<keyword evidence="5" id="KW-0687">Ribonucleoprotein</keyword>
<dbReference type="FunFam" id="3.30.70.60:FF:000008">
    <property type="entry name" value="28S ribosomal protein S6, mitochondrial"/>
    <property type="match status" value="1"/>
</dbReference>
<dbReference type="SUPFAM" id="SSF54995">
    <property type="entry name" value="Ribosomal protein S6"/>
    <property type="match status" value="1"/>
</dbReference>
<evidence type="ECO:0000256" key="2">
    <source>
        <dbReference type="ARBA" id="ARBA00009512"/>
    </source>
</evidence>
<keyword evidence="4" id="KW-0496">Mitochondrion</keyword>
<keyword evidence="3" id="KW-0689">Ribosomal protein</keyword>
<evidence type="ECO:0000256" key="1">
    <source>
        <dbReference type="ARBA" id="ARBA00004173"/>
    </source>
</evidence>
<dbReference type="InterPro" id="IPR000529">
    <property type="entry name" value="Ribosomal_bS6"/>
</dbReference>
<dbReference type="PANTHER" id="PTHR21011:SF1">
    <property type="entry name" value="SMALL RIBOSOMAL SUBUNIT PROTEIN BS6M"/>
    <property type="match status" value="1"/>
</dbReference>
<accession>A0AA35K8R3</accession>
<dbReference type="InterPro" id="IPR035980">
    <property type="entry name" value="Ribosomal_bS6_sf"/>
</dbReference>
<dbReference type="EMBL" id="OX395129">
    <property type="protein sequence ID" value="CAI5772603.1"/>
    <property type="molecule type" value="Genomic_DNA"/>
</dbReference>
<dbReference type="AlphaFoldDB" id="A0AA35K8R3"/>
<comment type="subcellular location">
    <subcellularLocation>
        <location evidence="1">Mitochondrion</location>
    </subcellularLocation>
</comment>
<reference evidence="8" key="1">
    <citation type="submission" date="2022-12" db="EMBL/GenBank/DDBJ databases">
        <authorList>
            <person name="Alioto T."/>
            <person name="Alioto T."/>
            <person name="Gomez Garrido J."/>
        </authorList>
    </citation>
    <scope>NUCLEOTIDE SEQUENCE</scope>
</reference>
<dbReference type="PANTHER" id="PTHR21011">
    <property type="entry name" value="MITOCHONDRIAL 28S RIBOSOMAL PROTEIN S6"/>
    <property type="match status" value="1"/>
</dbReference>
<dbReference type="GO" id="GO:0070181">
    <property type="term" value="F:small ribosomal subunit rRNA binding"/>
    <property type="evidence" value="ECO:0007669"/>
    <property type="project" value="TreeGrafter"/>
</dbReference>
<evidence type="ECO:0000256" key="3">
    <source>
        <dbReference type="ARBA" id="ARBA00022980"/>
    </source>
</evidence>
<evidence type="ECO:0000313" key="9">
    <source>
        <dbReference type="Proteomes" id="UP001178461"/>
    </source>
</evidence>
<comment type="similarity">
    <text evidence="2">Belongs to the bacterial ribosomal protein bS6 family.</text>
</comment>
<keyword evidence="9" id="KW-1185">Reference proteome</keyword>
<dbReference type="GO" id="GO:0006412">
    <property type="term" value="P:translation"/>
    <property type="evidence" value="ECO:0007669"/>
    <property type="project" value="InterPro"/>
</dbReference>
<dbReference type="Proteomes" id="UP001178461">
    <property type="component" value="Chromosome 4"/>
</dbReference>
<sequence>MPRYELALILKAMQRPETAATLKRTVEALMERGAVVRNLENLGERTLPYRISKHNQRHTRGGYFLVDFNSPPTVVSAIKDHLGRDIDVIRSSILKHHVANSEECMGMIPDSTEDKLTKMKK</sequence>
<dbReference type="GO" id="GO:0003735">
    <property type="term" value="F:structural constituent of ribosome"/>
    <property type="evidence" value="ECO:0007669"/>
    <property type="project" value="InterPro"/>
</dbReference>
<name>A0AA35K8R3_9SAUR</name>
<evidence type="ECO:0000256" key="4">
    <source>
        <dbReference type="ARBA" id="ARBA00023128"/>
    </source>
</evidence>
<gene>
    <name evidence="8" type="ORF">PODLI_1B012565</name>
</gene>
<dbReference type="GO" id="GO:0005743">
    <property type="term" value="C:mitochondrial inner membrane"/>
    <property type="evidence" value="ECO:0007669"/>
    <property type="project" value="UniProtKB-ARBA"/>
</dbReference>
<dbReference type="InterPro" id="IPR014717">
    <property type="entry name" value="Transl_elong_EF1B/ribsomal_bS6"/>
</dbReference>
<evidence type="ECO:0000256" key="5">
    <source>
        <dbReference type="ARBA" id="ARBA00023274"/>
    </source>
</evidence>
<evidence type="ECO:0000256" key="7">
    <source>
        <dbReference type="ARBA" id="ARBA00035365"/>
    </source>
</evidence>
<dbReference type="NCBIfam" id="TIGR00166">
    <property type="entry name" value="S6"/>
    <property type="match status" value="1"/>
</dbReference>